<dbReference type="EMBL" id="JAGSIE010000006">
    <property type="protein sequence ID" value="MBR7552872.1"/>
    <property type="molecule type" value="Genomic_DNA"/>
</dbReference>
<name>A0A941CS23_9BACI</name>
<evidence type="ECO:0008006" key="3">
    <source>
        <dbReference type="Google" id="ProtNLM"/>
    </source>
</evidence>
<sequence length="621" mass="69711">MMQPNPINQLFQSIRLSRTDSSKLTVRTGQILPARVIKFLPENRALMQMSGKQIVGQIDTELHANQKYLMQVMETSPAIKMKVLSQKPANEPAERINVLMQTLGLKLTKADQALLHELMKQQIPLSKESLGQLFALGKNDAFTTRATILSEMLLRSMPLTEQVYQSLSKRLNQPISINQVIQQLESQMMESKQQTVNQIQLASSLQLFRGERSNKQILHTFLFQALKEVGSGSQTTFQLFKKAGVIPNQTSYAEWSAHIRSWAASQSIRFQPSGNQLLNGQTQSLPFSITGEKISASIQQLASQQLGNSSKNLQTVVDILQSIRNNGATTKEQVRIVNNLLQGTFLANLKKQLPIQQQNALDQLTNSIQQRSTDVAGFLRTTNGTQLLNSLTSLLHLQTDGEQSRALLFFRGMTQLSSVNAPTVMAKLSSFMELTQVESGKGRSSDFPSILSQLQQVQSQTSSISFQAAAQQIQQTLQAMHLSMEANRDFIQFSAQLPKEMLGLNEDLWMDFEGKKQADGTIHPEQCRIMFYLDLPHLSNIIIDMQVINRMVDVTIYHQDPKSIRSIVHHYEQNLRVGLQGVDYQFTGLHLKELQGKSKELPMDVFPSTSLKQGEGIDFKA</sequence>
<evidence type="ECO:0000313" key="2">
    <source>
        <dbReference type="Proteomes" id="UP000675431"/>
    </source>
</evidence>
<proteinExistence type="predicted"/>
<gene>
    <name evidence="1" type="ORF">KC820_01775</name>
</gene>
<accession>A0A941CS23</accession>
<evidence type="ECO:0000313" key="1">
    <source>
        <dbReference type="EMBL" id="MBR7552872.1"/>
    </source>
</evidence>
<keyword evidence="2" id="KW-1185">Reference proteome</keyword>
<dbReference type="AlphaFoldDB" id="A0A941CS23"/>
<dbReference type="Proteomes" id="UP000675431">
    <property type="component" value="Unassembled WGS sequence"/>
</dbReference>
<protein>
    <recommendedName>
        <fullName evidence="3">Flagellar hook-length control protein FliK</fullName>
    </recommendedName>
</protein>
<dbReference type="RefSeq" id="WP_212367458.1">
    <property type="nucleotide sequence ID" value="NZ_JAGSIE010000006.1"/>
</dbReference>
<comment type="caution">
    <text evidence="1">The sequence shown here is derived from an EMBL/GenBank/DDBJ whole genome shotgun (WGS) entry which is preliminary data.</text>
</comment>
<reference evidence="1 2" key="1">
    <citation type="submission" date="2021-04" db="EMBL/GenBank/DDBJ databases">
        <title>Allobacillus sp. nov. SKP8-2 isolated from shrimp paste.</title>
        <authorList>
            <person name="Tanasupawat S."/>
            <person name="Yiamsombat S."/>
            <person name="Kanchanasin P."/>
            <person name="Kuncharoen N."/>
        </authorList>
    </citation>
    <scope>NUCLEOTIDE SEQUENCE [LARGE SCALE GENOMIC DNA]</scope>
    <source>
        <strain evidence="1 2">SKP8-2</strain>
    </source>
</reference>
<organism evidence="1 2">
    <name type="scientific">Allobacillus saliphilus</name>
    <dbReference type="NCBI Taxonomy" id="2912308"/>
    <lineage>
        <taxon>Bacteria</taxon>
        <taxon>Bacillati</taxon>
        <taxon>Bacillota</taxon>
        <taxon>Bacilli</taxon>
        <taxon>Bacillales</taxon>
        <taxon>Bacillaceae</taxon>
        <taxon>Allobacillus</taxon>
    </lineage>
</organism>